<dbReference type="EMBL" id="JAVIJP010000027">
    <property type="protein sequence ID" value="KAL3636466.1"/>
    <property type="molecule type" value="Genomic_DNA"/>
</dbReference>
<comment type="subcellular location">
    <subcellularLocation>
        <location evidence="1">Golgi apparatus membrane</location>
        <topology evidence="1">Single-pass membrane protein</topology>
    </subcellularLocation>
</comment>
<dbReference type="PANTHER" id="PTHR31444">
    <property type="entry name" value="OS11G0490100 PROTEIN"/>
    <property type="match status" value="1"/>
</dbReference>
<comment type="caution">
    <text evidence="6">The sequence shown here is derived from an EMBL/GenBank/DDBJ whole genome shotgun (WGS) entry which is preliminary data.</text>
</comment>
<dbReference type="InterPro" id="IPR006514">
    <property type="entry name" value="IRX15/GXM/AGM"/>
</dbReference>
<dbReference type="Pfam" id="PF21729">
    <property type="entry name" value="IRX15_IRX15L_GXM"/>
    <property type="match status" value="1"/>
</dbReference>
<dbReference type="GO" id="GO:0000139">
    <property type="term" value="C:Golgi membrane"/>
    <property type="evidence" value="ECO:0007669"/>
    <property type="project" value="UniProtKB-SubCell"/>
</dbReference>
<evidence type="ECO:0000256" key="5">
    <source>
        <dbReference type="SAM" id="Phobius"/>
    </source>
</evidence>
<evidence type="ECO:0000256" key="4">
    <source>
        <dbReference type="ARBA" id="ARBA00023136"/>
    </source>
</evidence>
<reference evidence="7" key="1">
    <citation type="journal article" date="2024" name="IScience">
        <title>Strigolactones Initiate the Formation of Haustorium-like Structures in Castilleja.</title>
        <authorList>
            <person name="Buerger M."/>
            <person name="Peterson D."/>
            <person name="Chory J."/>
        </authorList>
    </citation>
    <scope>NUCLEOTIDE SEQUENCE [LARGE SCALE GENOMIC DNA]</scope>
</reference>
<name>A0ABD3D4K7_9LAMI</name>
<keyword evidence="7" id="KW-1185">Reference proteome</keyword>
<proteinExistence type="predicted"/>
<feature type="transmembrane region" description="Helical" evidence="5">
    <location>
        <begin position="24"/>
        <end position="42"/>
    </location>
</feature>
<accession>A0ABD3D4K7</accession>
<evidence type="ECO:0000313" key="7">
    <source>
        <dbReference type="Proteomes" id="UP001632038"/>
    </source>
</evidence>
<dbReference type="GO" id="GO:0071554">
    <property type="term" value="P:cell wall organization or biogenesis"/>
    <property type="evidence" value="ECO:0007669"/>
    <property type="project" value="UniProtKB-ARBA"/>
</dbReference>
<evidence type="ECO:0000256" key="1">
    <source>
        <dbReference type="ARBA" id="ARBA00004194"/>
    </source>
</evidence>
<protein>
    <recommendedName>
        <fullName evidence="8">Polysaccharide biosynthesis domain-containing protein</fullName>
    </recommendedName>
</protein>
<keyword evidence="4 5" id="KW-0472">Membrane</keyword>
<evidence type="ECO:0000313" key="6">
    <source>
        <dbReference type="EMBL" id="KAL3636466.1"/>
    </source>
</evidence>
<keyword evidence="2 5" id="KW-0812">Transmembrane</keyword>
<gene>
    <name evidence="6" type="ORF">CASFOL_021013</name>
</gene>
<evidence type="ECO:0000256" key="3">
    <source>
        <dbReference type="ARBA" id="ARBA00022989"/>
    </source>
</evidence>
<dbReference type="AlphaFoldDB" id="A0ABD3D4K7"/>
<organism evidence="6 7">
    <name type="scientific">Castilleja foliolosa</name>
    <dbReference type="NCBI Taxonomy" id="1961234"/>
    <lineage>
        <taxon>Eukaryota</taxon>
        <taxon>Viridiplantae</taxon>
        <taxon>Streptophyta</taxon>
        <taxon>Embryophyta</taxon>
        <taxon>Tracheophyta</taxon>
        <taxon>Spermatophyta</taxon>
        <taxon>Magnoliopsida</taxon>
        <taxon>eudicotyledons</taxon>
        <taxon>Gunneridae</taxon>
        <taxon>Pentapetalae</taxon>
        <taxon>asterids</taxon>
        <taxon>lamiids</taxon>
        <taxon>Lamiales</taxon>
        <taxon>Orobanchaceae</taxon>
        <taxon>Pedicularideae</taxon>
        <taxon>Castillejinae</taxon>
        <taxon>Castilleja</taxon>
    </lineage>
</organism>
<keyword evidence="3 5" id="KW-1133">Transmembrane helix</keyword>
<evidence type="ECO:0008006" key="8">
    <source>
        <dbReference type="Google" id="ProtNLM"/>
    </source>
</evidence>
<dbReference type="Proteomes" id="UP001632038">
    <property type="component" value="Unassembled WGS sequence"/>
</dbReference>
<dbReference type="NCBIfam" id="TIGR01627">
    <property type="entry name" value="A_thal_3515"/>
    <property type="match status" value="1"/>
</dbReference>
<evidence type="ECO:0000256" key="2">
    <source>
        <dbReference type="ARBA" id="ARBA00022692"/>
    </source>
</evidence>
<sequence>MMQKKTLNDNQHGRQLINFEKPSCIALLIVGLIGGASLVALFSRAPYSSSALFCRGGAWQSRPLSKSPVTQLDAILHYATTSIMPQQSIDEISVTFNVLKSVGPCNFLVFGLGHDSMMWDALNPGGKTLFLEETPDWITTTLKSAPALHADAVAYRTKLSEADDFLKHYRNEPSCRPNNSDLRGNSKCRLALNMLTEKVYNTEWDLIMIDAPRGYFPEAPGRMAAIYSAAIMARNRKKPGVTHVFLHDVDRQVESTYAETFLCKKYLVKAVERLWHFEIPAATKADNSDYFC</sequence>